<keyword evidence="10" id="KW-0479">Metal-binding</keyword>
<evidence type="ECO:0000256" key="8">
    <source>
        <dbReference type="PIRNR" id="PIRNR005091"/>
    </source>
</evidence>
<sequence>MINQKHLLNKHMGFFLLTVVLVWIKSYAAYKTEFNLGVEGGFQEFILFINPIGSALLFVGFALFAKGRKSYVWMIMINTAMTLMLFANMLYYRFFTDFITLPTLTQTKNAGTIGNSIGALFNPYDILFFLDIAVLLVLVLTKKINPEPIKVKRKSILTVGLAAVIALSANLLLAEMDRPQLLTRTFDRNYIVKYLGMYNYTLYDAVLSSKSSAQRALADTDDVSEVENYVKANYAEPNPEYFGKAKGMNVIYLHLESLQNFAINYKLNGQEVTPFLNSLTRDKNTLYFNNFYHQTSQGKTADAEFMIENSLYGLPQGTAFTTKGENTYQAAPAIMEQQGYSTAVFHGNYKSFWNRDVIYKRFGYQKFFDAEHYDMNEEDVENYGLKDKPFFKESMPMLKTLKQPFYSKFITLSNHFPYPITDEEATIEPHTTGDGTVDRYFQTARYMDEALQQFFTDLKEAGLYDNTMVVMYGDHYGIAETRNKSMEKVLGKEITPYENTQLQKVPLFIHAPGLKGGTIDKVGGQIDIRPTLMHLLGLDTKEYIQFGTDLLSKNHDQVLPLRNGDFVSPTVTGIDGKYYDSKTGEPVKETKEIKAIEKEAETKLDLSDRTVYGDLLRFHKVKGFKPVDPSKYDYNIKEEEKPKSETNE</sequence>
<evidence type="ECO:0000256" key="9">
    <source>
        <dbReference type="PIRSR" id="PIRSR005091-1"/>
    </source>
</evidence>
<gene>
    <name evidence="14" type="ORF">ABE65_006010</name>
</gene>
<dbReference type="SUPFAM" id="SSF53649">
    <property type="entry name" value="Alkaline phosphatase-like"/>
    <property type="match status" value="1"/>
</dbReference>
<dbReference type="Gene3D" id="3.40.720.10">
    <property type="entry name" value="Alkaline Phosphatase, subunit A"/>
    <property type="match status" value="1"/>
</dbReference>
<evidence type="ECO:0000313" key="14">
    <source>
        <dbReference type="EMBL" id="ANC76381.1"/>
    </source>
</evidence>
<feature type="domain" description="Sulfatase N-terminal" evidence="13">
    <location>
        <begin position="249"/>
        <end position="537"/>
    </location>
</feature>
<dbReference type="PANTHER" id="PTHR47371:SF3">
    <property type="entry name" value="PHOSPHOGLYCEROL TRANSFERASE I"/>
    <property type="match status" value="1"/>
</dbReference>
<keyword evidence="5 12" id="KW-0812">Transmembrane</keyword>
<feature type="transmembrane region" description="Helical" evidence="12">
    <location>
        <begin position="71"/>
        <end position="92"/>
    </location>
</feature>
<feature type="transmembrane region" description="Helical" evidence="12">
    <location>
        <begin position="156"/>
        <end position="174"/>
    </location>
</feature>
<dbReference type="GO" id="GO:0005886">
    <property type="term" value="C:plasma membrane"/>
    <property type="evidence" value="ECO:0007669"/>
    <property type="project" value="UniProtKB-SubCell"/>
</dbReference>
<evidence type="ECO:0000256" key="4">
    <source>
        <dbReference type="ARBA" id="ARBA00022475"/>
    </source>
</evidence>
<dbReference type="KEGG" id="fpn:ABE65_006010"/>
<comment type="similarity">
    <text evidence="3 8">Belongs to the LTA synthase family.</text>
</comment>
<protein>
    <submittedName>
        <fullName evidence="14">Glycerol phosphate lipoteichoic acid synthase</fullName>
    </submittedName>
</protein>
<dbReference type="Gene3D" id="3.30.1120.170">
    <property type="match status" value="1"/>
</dbReference>
<dbReference type="Proteomes" id="UP000076623">
    <property type="component" value="Chromosome"/>
</dbReference>
<organism evidence="14 15">
    <name type="scientific">Fictibacillus phosphorivorans</name>
    <dbReference type="NCBI Taxonomy" id="1221500"/>
    <lineage>
        <taxon>Bacteria</taxon>
        <taxon>Bacillati</taxon>
        <taxon>Bacillota</taxon>
        <taxon>Bacilli</taxon>
        <taxon>Bacillales</taxon>
        <taxon>Fictibacillaceae</taxon>
        <taxon>Fictibacillus</taxon>
    </lineage>
</organism>
<dbReference type="STRING" id="1221500.ABE65_006010"/>
<feature type="binding site" evidence="11">
    <location>
        <position position="300"/>
    </location>
    <ligand>
        <name>Mn(2+)</name>
        <dbReference type="ChEBI" id="CHEBI:29035"/>
    </ligand>
</feature>
<evidence type="ECO:0000256" key="11">
    <source>
        <dbReference type="PIRSR" id="PIRSR005091-3"/>
    </source>
</evidence>
<feature type="transmembrane region" description="Helical" evidence="12">
    <location>
        <begin position="126"/>
        <end position="144"/>
    </location>
</feature>
<reference evidence="14 15" key="1">
    <citation type="submission" date="2016-04" db="EMBL/GenBank/DDBJ databases">
        <title>Complete genome sequence of Fictibacillus phosphorivorans G25-29, a strain toxic to nematodes.</title>
        <authorList>
            <person name="Zheng Z."/>
        </authorList>
    </citation>
    <scope>NUCLEOTIDE SEQUENCE [LARGE SCALE GENOMIC DNA]</scope>
    <source>
        <strain evidence="14 15">G25-29</strain>
    </source>
</reference>
<dbReference type="AlphaFoldDB" id="A0A160IKB6"/>
<keyword evidence="7 8" id="KW-0472">Membrane</keyword>
<dbReference type="PANTHER" id="PTHR47371">
    <property type="entry name" value="LIPOTEICHOIC ACID SYNTHASE"/>
    <property type="match status" value="1"/>
</dbReference>
<evidence type="ECO:0000256" key="10">
    <source>
        <dbReference type="PIRSR" id="PIRSR005091-2"/>
    </source>
</evidence>
<evidence type="ECO:0000256" key="3">
    <source>
        <dbReference type="ARBA" id="ARBA00009983"/>
    </source>
</evidence>
<dbReference type="CDD" id="cd16015">
    <property type="entry name" value="LTA_synthase"/>
    <property type="match status" value="1"/>
</dbReference>
<accession>A0A160IKB6</accession>
<dbReference type="InterPro" id="IPR050448">
    <property type="entry name" value="OpgB/LTA_synthase_biosynth"/>
</dbReference>
<evidence type="ECO:0000256" key="2">
    <source>
        <dbReference type="ARBA" id="ARBA00004936"/>
    </source>
</evidence>
<keyword evidence="15" id="KW-1185">Reference proteome</keyword>
<evidence type="ECO:0000256" key="6">
    <source>
        <dbReference type="ARBA" id="ARBA00022989"/>
    </source>
</evidence>
<keyword evidence="6 12" id="KW-1133">Transmembrane helix</keyword>
<feature type="binding site" evidence="11">
    <location>
        <position position="475"/>
    </location>
    <ligand>
        <name>Mn(2+)</name>
        <dbReference type="ChEBI" id="CHEBI:29035"/>
    </ligand>
</feature>
<evidence type="ECO:0000259" key="13">
    <source>
        <dbReference type="Pfam" id="PF00884"/>
    </source>
</evidence>
<feature type="transmembrane region" description="Helical" evidence="12">
    <location>
        <begin position="12"/>
        <end position="30"/>
    </location>
</feature>
<keyword evidence="10" id="KW-0464">Manganese</keyword>
<evidence type="ECO:0000256" key="1">
    <source>
        <dbReference type="ARBA" id="ARBA00004651"/>
    </source>
</evidence>
<dbReference type="EMBL" id="CP015378">
    <property type="protein sequence ID" value="ANC76381.1"/>
    <property type="molecule type" value="Genomic_DNA"/>
</dbReference>
<dbReference type="RefSeq" id="WP_066392401.1">
    <property type="nucleotide sequence ID" value="NZ_CP015378.1"/>
</dbReference>
<evidence type="ECO:0000256" key="12">
    <source>
        <dbReference type="SAM" id="Phobius"/>
    </source>
</evidence>
<name>A0A160IKB6_9BACL</name>
<feature type="binding site" evidence="10">
    <location>
        <position position="415"/>
    </location>
    <ligand>
        <name>substrate</name>
    </ligand>
</feature>
<dbReference type="PIRSF" id="PIRSF005091">
    <property type="entry name" value="Mmb_sulf_HI1246"/>
    <property type="match status" value="1"/>
</dbReference>
<feature type="active site" evidence="9">
    <location>
        <position position="300"/>
    </location>
</feature>
<proteinExistence type="inferred from homology"/>
<feature type="transmembrane region" description="Helical" evidence="12">
    <location>
        <begin position="45"/>
        <end position="64"/>
    </location>
</feature>
<evidence type="ECO:0000313" key="15">
    <source>
        <dbReference type="Proteomes" id="UP000076623"/>
    </source>
</evidence>
<dbReference type="GO" id="GO:0046872">
    <property type="term" value="F:metal ion binding"/>
    <property type="evidence" value="ECO:0007669"/>
    <property type="project" value="UniProtKB-KW"/>
</dbReference>
<keyword evidence="4 8" id="KW-1003">Cell membrane</keyword>
<dbReference type="InterPro" id="IPR017850">
    <property type="entry name" value="Alkaline_phosphatase_core_sf"/>
</dbReference>
<dbReference type="InterPro" id="IPR000917">
    <property type="entry name" value="Sulfatase_N"/>
</dbReference>
<comment type="pathway">
    <text evidence="2">Cell wall biogenesis; lipoteichoic acid biosynthesis.</text>
</comment>
<evidence type="ECO:0000256" key="5">
    <source>
        <dbReference type="ARBA" id="ARBA00022692"/>
    </source>
</evidence>
<feature type="binding site" evidence="11">
    <location>
        <position position="256"/>
    </location>
    <ligand>
        <name>Mn(2+)</name>
        <dbReference type="ChEBI" id="CHEBI:29035"/>
    </ligand>
</feature>
<evidence type="ECO:0000256" key="7">
    <source>
        <dbReference type="ARBA" id="ARBA00023136"/>
    </source>
</evidence>
<comment type="subcellular location">
    <subcellularLocation>
        <location evidence="1">Cell membrane</location>
        <topology evidence="1">Multi-pass membrane protein</topology>
    </subcellularLocation>
</comment>
<feature type="binding site" evidence="11">
    <location>
        <position position="474"/>
    </location>
    <ligand>
        <name>Mn(2+)</name>
        <dbReference type="ChEBI" id="CHEBI:29035"/>
    </ligand>
</feature>
<dbReference type="InterPro" id="IPR012160">
    <property type="entry name" value="LtaS-like"/>
</dbReference>
<dbReference type="Pfam" id="PF00884">
    <property type="entry name" value="Sulfatase"/>
    <property type="match status" value="1"/>
</dbReference>